<evidence type="ECO:0000256" key="3">
    <source>
        <dbReference type="ARBA" id="ARBA00023065"/>
    </source>
</evidence>
<evidence type="ECO:0008006" key="6">
    <source>
        <dbReference type="Google" id="ProtNLM"/>
    </source>
</evidence>
<dbReference type="InterPro" id="IPR002843">
    <property type="entry name" value="ATPase_V0-cplx_csu/dsu"/>
</dbReference>
<dbReference type="EMBL" id="QNBC01000044">
    <property type="protein sequence ID" value="RKX66421.1"/>
    <property type="molecule type" value="Genomic_DNA"/>
</dbReference>
<dbReference type="SUPFAM" id="SSF103486">
    <property type="entry name" value="V-type ATP synthase subunit C"/>
    <property type="match status" value="1"/>
</dbReference>
<gene>
    <name evidence="4" type="ORF">DRP44_04195</name>
</gene>
<dbReference type="Gene3D" id="1.20.1690.10">
    <property type="entry name" value="V-type ATP synthase subunit C domain"/>
    <property type="match status" value="2"/>
</dbReference>
<dbReference type="PANTHER" id="PTHR38682:SF1">
    <property type="entry name" value="V-TYPE ATP SYNTHASE SUBUNIT C"/>
    <property type="match status" value="1"/>
</dbReference>
<dbReference type="InterPro" id="IPR050873">
    <property type="entry name" value="V-ATPase_V0D/AC39_subunit"/>
</dbReference>
<keyword evidence="3" id="KW-0406">Ion transport</keyword>
<comment type="similarity">
    <text evidence="1">Belongs to the V-ATPase V0D/AC39 subunit family.</text>
</comment>
<evidence type="ECO:0000256" key="1">
    <source>
        <dbReference type="ARBA" id="ARBA00006709"/>
    </source>
</evidence>
<protein>
    <recommendedName>
        <fullName evidence="6">V-type ATP synthase subunit C</fullName>
    </recommendedName>
</protein>
<dbReference type="Pfam" id="PF01992">
    <property type="entry name" value="vATP-synt_AC39"/>
    <property type="match status" value="1"/>
</dbReference>
<sequence>MIENFSELVRDDQEYAYETGVIRVLETRFIDQTHLKRMLEAKNYKDAFSLLHDTTYGKHMKDKADFDAVLEEEYRYFLGFFEKSCKNRYVLEYYKSRYDIHNFKMFIKSKLAGAKLDSSMLSSYGTISVDTFMKVFDSEEETSLPEPYNSFNRNALAFFEESNDIEMLDIYVDSLYFRWRHELIKRSKNLFLINLDREVLTLTNLKSFARIVYFKNGTSTESIFLDGGFIGKSFFTEHISEGLNQIWHYLKNTPYEKIVKDGYSSVVQEGSFALLEKLCENRLVHIARSTKSAIFGVEIVYSFMMAKENEIRTLRIILSGKKNNVSRKIIENRLPEKY</sequence>
<dbReference type="InterPro" id="IPR036079">
    <property type="entry name" value="ATPase_csu/dsu_sf"/>
</dbReference>
<dbReference type="Gene3D" id="1.10.132.50">
    <property type="entry name" value="ATP synthase (C/AC39) subunit, domain 3"/>
    <property type="match status" value="1"/>
</dbReference>
<proteinExistence type="inferred from homology"/>
<dbReference type="AlphaFoldDB" id="A0A660S875"/>
<evidence type="ECO:0000313" key="5">
    <source>
        <dbReference type="Proteomes" id="UP000282321"/>
    </source>
</evidence>
<dbReference type="InterPro" id="IPR044911">
    <property type="entry name" value="V-type_ATPase_csu/dsu_dom_3"/>
</dbReference>
<name>A0A660S875_UNCT6</name>
<dbReference type="PANTHER" id="PTHR38682">
    <property type="entry name" value="V-TYPE ATP SYNTHASE SUBUNIT C"/>
    <property type="match status" value="1"/>
</dbReference>
<accession>A0A660S875</accession>
<dbReference type="Proteomes" id="UP000282321">
    <property type="component" value="Unassembled WGS sequence"/>
</dbReference>
<evidence type="ECO:0000256" key="2">
    <source>
        <dbReference type="ARBA" id="ARBA00022448"/>
    </source>
</evidence>
<comment type="caution">
    <text evidence="4">The sequence shown here is derived from an EMBL/GenBank/DDBJ whole genome shotgun (WGS) entry which is preliminary data.</text>
</comment>
<evidence type="ECO:0000313" key="4">
    <source>
        <dbReference type="EMBL" id="RKX66421.1"/>
    </source>
</evidence>
<keyword evidence="2" id="KW-0813">Transport</keyword>
<reference evidence="4 5" key="1">
    <citation type="submission" date="2018-06" db="EMBL/GenBank/DDBJ databases">
        <title>Extensive metabolic versatility and redundancy in microbially diverse, dynamic hydrothermal sediments.</title>
        <authorList>
            <person name="Dombrowski N."/>
            <person name="Teske A."/>
            <person name="Baker B.J."/>
        </authorList>
    </citation>
    <scope>NUCLEOTIDE SEQUENCE [LARGE SCALE GENOMIC DNA]</scope>
    <source>
        <strain evidence="4">B35_G9</strain>
    </source>
</reference>
<dbReference type="InterPro" id="IPR035067">
    <property type="entry name" value="V-type_ATPase_csu/dsu"/>
</dbReference>
<organism evidence="4 5">
    <name type="scientific">candidate division TA06 bacterium</name>
    <dbReference type="NCBI Taxonomy" id="2250710"/>
    <lineage>
        <taxon>Bacteria</taxon>
        <taxon>Bacteria division TA06</taxon>
    </lineage>
</organism>
<dbReference type="GO" id="GO:0046961">
    <property type="term" value="F:proton-transporting ATPase activity, rotational mechanism"/>
    <property type="evidence" value="ECO:0007669"/>
    <property type="project" value="InterPro"/>
</dbReference>